<evidence type="ECO:0000256" key="7">
    <source>
        <dbReference type="SAM" id="MobiDB-lite"/>
    </source>
</evidence>
<feature type="compositionally biased region" description="Polar residues" evidence="7">
    <location>
        <begin position="29"/>
        <end position="41"/>
    </location>
</feature>
<evidence type="ECO:0000256" key="4">
    <source>
        <dbReference type="ARBA" id="ARBA00023157"/>
    </source>
</evidence>
<accession>A0A6M2E374</accession>
<evidence type="ECO:0000256" key="5">
    <source>
        <dbReference type="ARBA" id="ARBA00023180"/>
    </source>
</evidence>
<dbReference type="GO" id="GO:0005576">
    <property type="term" value="C:extracellular region"/>
    <property type="evidence" value="ECO:0007669"/>
    <property type="project" value="UniProtKB-SubCell"/>
</dbReference>
<feature type="signal peptide" evidence="8">
    <location>
        <begin position="1"/>
        <end position="20"/>
    </location>
</feature>
<dbReference type="EMBL" id="GIDH01000959">
    <property type="protein sequence ID" value="NOV52902.1"/>
    <property type="molecule type" value="Transcribed_RNA"/>
</dbReference>
<evidence type="ECO:0000256" key="3">
    <source>
        <dbReference type="ARBA" id="ARBA00022729"/>
    </source>
</evidence>
<comment type="subcellular location">
    <subcellularLocation>
        <location evidence="1 6">Secreted</location>
    </subcellularLocation>
</comment>
<keyword evidence="5 6" id="KW-0325">Glycoprotein</keyword>
<evidence type="ECO:0000256" key="8">
    <source>
        <dbReference type="SAM" id="SignalP"/>
    </source>
</evidence>
<name>A0A6M2E374_9ACAR</name>
<evidence type="ECO:0000256" key="1">
    <source>
        <dbReference type="ARBA" id="ARBA00004613"/>
    </source>
</evidence>
<keyword evidence="2 6" id="KW-0964">Secreted</keyword>
<keyword evidence="4 6" id="KW-1015">Disulfide bond</keyword>
<evidence type="ECO:0000256" key="2">
    <source>
        <dbReference type="ARBA" id="ARBA00022525"/>
    </source>
</evidence>
<dbReference type="Gene3D" id="2.30.130.100">
    <property type="match status" value="1"/>
</dbReference>
<feature type="region of interest" description="Disordered" evidence="7">
    <location>
        <begin position="24"/>
        <end position="46"/>
    </location>
</feature>
<sequence length="138" mass="15200">MRSIMLQAFFLALIAAAHEADSHEPAVNESATSLNNRTSASGEEIEEDYDDNYDSTVLGGCYCPAPNLLNLQGNFSRLAGCIYICEERNCTVKHAYPCYDITLEEFSAMEVNATQDCFPGICRNGTCVTTGEQEECFK</sequence>
<evidence type="ECO:0000313" key="9">
    <source>
        <dbReference type="EMBL" id="NOV52902.1"/>
    </source>
</evidence>
<organism evidence="9">
    <name type="scientific">Amblyomma tuberculatum</name>
    <dbReference type="NCBI Taxonomy" id="48802"/>
    <lineage>
        <taxon>Eukaryota</taxon>
        <taxon>Metazoa</taxon>
        <taxon>Ecdysozoa</taxon>
        <taxon>Arthropoda</taxon>
        <taxon>Chelicerata</taxon>
        <taxon>Arachnida</taxon>
        <taxon>Acari</taxon>
        <taxon>Parasitiformes</taxon>
        <taxon>Ixodida</taxon>
        <taxon>Ixodoidea</taxon>
        <taxon>Ixodidae</taxon>
        <taxon>Amblyomminae</taxon>
        <taxon>Amblyomma</taxon>
    </lineage>
</organism>
<feature type="chain" id="PRO_5027106282" description="Evasin" evidence="8">
    <location>
        <begin position="21"/>
        <end position="138"/>
    </location>
</feature>
<evidence type="ECO:0000256" key="6">
    <source>
        <dbReference type="RuleBase" id="RU369006"/>
    </source>
</evidence>
<proteinExistence type="predicted"/>
<dbReference type="Pfam" id="PF19429">
    <property type="entry name" value="EVA_Class_A"/>
    <property type="match status" value="1"/>
</dbReference>
<dbReference type="AlphaFoldDB" id="A0A6M2E374"/>
<dbReference type="InterPro" id="IPR045797">
    <property type="entry name" value="EVA_Class_A"/>
</dbReference>
<comment type="function">
    <text evidence="6">Salivary chemokine-binding protein which binds to host chemokines.</text>
</comment>
<reference evidence="9" key="1">
    <citation type="submission" date="2019-12" db="EMBL/GenBank/DDBJ databases">
        <title>The sialotranscriptome of the gopher-tortoise tick, Amblyomma tuberculatum.</title>
        <authorList>
            <person name="Karim S."/>
            <person name="Andersen J."/>
            <person name="Kumar D."/>
            <person name="Adamson S."/>
            <person name="Ennen J."/>
            <person name="Qualis C.P."/>
            <person name="Ribeiro J.M.C."/>
        </authorList>
    </citation>
    <scope>NUCLEOTIDE SEQUENCE</scope>
    <source>
        <strain evidence="9">Removed</strain>
        <tissue evidence="9">Salivary glands</tissue>
    </source>
</reference>
<protein>
    <recommendedName>
        <fullName evidence="6">Evasin</fullName>
    </recommendedName>
</protein>
<keyword evidence="3 6" id="KW-0732">Signal</keyword>
<dbReference type="GO" id="GO:0019957">
    <property type="term" value="F:C-C chemokine binding"/>
    <property type="evidence" value="ECO:0007669"/>
    <property type="project" value="InterPro"/>
</dbReference>